<evidence type="ECO:0000313" key="1">
    <source>
        <dbReference type="EMBL" id="GHF20367.1"/>
    </source>
</evidence>
<dbReference type="EMBL" id="BNBC01000098">
    <property type="protein sequence ID" value="GHF20367.1"/>
    <property type="molecule type" value="Genomic_DNA"/>
</dbReference>
<keyword evidence="2" id="KW-1185">Reference proteome</keyword>
<comment type="caution">
    <text evidence="1">The sequence shown here is derived from an EMBL/GenBank/DDBJ whole genome shotgun (WGS) entry which is preliminary data.</text>
</comment>
<evidence type="ECO:0000313" key="2">
    <source>
        <dbReference type="Proteomes" id="UP000641386"/>
    </source>
</evidence>
<organism evidence="1 2">
    <name type="scientific">Streptomyces spiralis</name>
    <dbReference type="NCBI Taxonomy" id="66376"/>
    <lineage>
        <taxon>Bacteria</taxon>
        <taxon>Bacillati</taxon>
        <taxon>Actinomycetota</taxon>
        <taxon>Actinomycetes</taxon>
        <taxon>Kitasatosporales</taxon>
        <taxon>Streptomycetaceae</taxon>
        <taxon>Streptomyces</taxon>
    </lineage>
</organism>
<protein>
    <submittedName>
        <fullName evidence="1">Uncharacterized protein</fullName>
    </submittedName>
</protein>
<reference evidence="1" key="2">
    <citation type="submission" date="2020-09" db="EMBL/GenBank/DDBJ databases">
        <authorList>
            <person name="Sun Q."/>
            <person name="Ohkuma M."/>
        </authorList>
    </citation>
    <scope>NUCLEOTIDE SEQUENCE</scope>
    <source>
        <strain evidence="1">JCM 3302</strain>
    </source>
</reference>
<name>A0A919E7K7_9ACTN</name>
<reference evidence="1" key="1">
    <citation type="journal article" date="2014" name="Int. J. Syst. Evol. Microbiol.">
        <title>Complete genome sequence of Corynebacterium casei LMG S-19264T (=DSM 44701T), isolated from a smear-ripened cheese.</title>
        <authorList>
            <consortium name="US DOE Joint Genome Institute (JGI-PGF)"/>
            <person name="Walter F."/>
            <person name="Albersmeier A."/>
            <person name="Kalinowski J."/>
            <person name="Ruckert C."/>
        </authorList>
    </citation>
    <scope>NUCLEOTIDE SEQUENCE</scope>
    <source>
        <strain evidence="1">JCM 3302</strain>
    </source>
</reference>
<dbReference type="Proteomes" id="UP000641386">
    <property type="component" value="Unassembled WGS sequence"/>
</dbReference>
<accession>A0A919E7K7</accession>
<dbReference type="AlphaFoldDB" id="A0A919E7K7"/>
<gene>
    <name evidence="1" type="ORF">GCM10014715_88680</name>
</gene>
<proteinExistence type="predicted"/>
<sequence length="74" mass="7563">MKAACPDRYGHVAETAAGGLPAAADGVLVRVFGLVAVGLECCVSTRYGSRASYRITERRPGLRGPNKASGRGGG</sequence>